<evidence type="ECO:0000313" key="2">
    <source>
        <dbReference type="EMBL" id="ACU77808.1"/>
    </source>
</evidence>
<feature type="transmembrane region" description="Helical" evidence="1">
    <location>
        <begin position="16"/>
        <end position="37"/>
    </location>
</feature>
<proteinExistence type="predicted"/>
<dbReference type="Proteomes" id="UP000000851">
    <property type="component" value="Chromosome"/>
</dbReference>
<keyword evidence="1" id="KW-0812">Transmembrane</keyword>
<evidence type="ECO:0000313" key="3">
    <source>
        <dbReference type="Proteomes" id="UP000000851"/>
    </source>
</evidence>
<protein>
    <submittedName>
        <fullName evidence="2">Uncharacterized protein</fullName>
    </submittedName>
</protein>
<keyword evidence="1" id="KW-1133">Transmembrane helix</keyword>
<reference evidence="2 3" key="1">
    <citation type="journal article" date="2009" name="Stand. Genomic Sci.">
        <title>Complete genome sequence of Catenulispora acidiphila type strain (ID 139908).</title>
        <authorList>
            <person name="Copeland A."/>
            <person name="Lapidus A."/>
            <person name="Glavina Del Rio T."/>
            <person name="Nolan M."/>
            <person name="Lucas S."/>
            <person name="Chen F."/>
            <person name="Tice H."/>
            <person name="Cheng J.F."/>
            <person name="Bruce D."/>
            <person name="Goodwin L."/>
            <person name="Pitluck S."/>
            <person name="Mikhailova N."/>
            <person name="Pati A."/>
            <person name="Ivanova N."/>
            <person name="Mavromatis K."/>
            <person name="Chen A."/>
            <person name="Palaniappan K."/>
            <person name="Chain P."/>
            <person name="Land M."/>
            <person name="Hauser L."/>
            <person name="Chang Y.J."/>
            <person name="Jeffries C.D."/>
            <person name="Chertkov O."/>
            <person name="Brettin T."/>
            <person name="Detter J.C."/>
            <person name="Han C."/>
            <person name="Ali Z."/>
            <person name="Tindall B.J."/>
            <person name="Goker M."/>
            <person name="Bristow J."/>
            <person name="Eisen J.A."/>
            <person name="Markowitz V."/>
            <person name="Hugenholtz P."/>
            <person name="Kyrpides N.C."/>
            <person name="Klenk H.P."/>
        </authorList>
    </citation>
    <scope>NUCLEOTIDE SEQUENCE [LARGE SCALE GENOMIC DNA]</scope>
    <source>
        <strain evidence="3">DSM 44928 / JCM 14897 / NBRC 102108 / NRRL B-24433 / ID139908</strain>
    </source>
</reference>
<dbReference type="InParanoid" id="C7Q5J7"/>
<gene>
    <name evidence="2" type="ordered locus">Caci_8995</name>
</gene>
<feature type="transmembrane region" description="Helical" evidence="1">
    <location>
        <begin position="43"/>
        <end position="62"/>
    </location>
</feature>
<dbReference type="EMBL" id="CP001700">
    <property type="protein sequence ID" value="ACU77808.1"/>
    <property type="molecule type" value="Genomic_DNA"/>
</dbReference>
<dbReference type="STRING" id="479433.Caci_8995"/>
<keyword evidence="3" id="KW-1185">Reference proteome</keyword>
<evidence type="ECO:0000256" key="1">
    <source>
        <dbReference type="SAM" id="Phobius"/>
    </source>
</evidence>
<name>C7Q5J7_CATAD</name>
<dbReference type="KEGG" id="cai:Caci_8995"/>
<sequence length="71" mass="7520">MGSAQNQDNGIPGKTLAVALGLGGFTTLLLRVLTTTWPHSIEAGAIIAGLQLFTFVTVRDMALKQSQPPRK</sequence>
<keyword evidence="1" id="KW-0472">Membrane</keyword>
<organism evidence="2 3">
    <name type="scientific">Catenulispora acidiphila (strain DSM 44928 / JCM 14897 / NBRC 102108 / NRRL B-24433 / ID139908)</name>
    <dbReference type="NCBI Taxonomy" id="479433"/>
    <lineage>
        <taxon>Bacteria</taxon>
        <taxon>Bacillati</taxon>
        <taxon>Actinomycetota</taxon>
        <taxon>Actinomycetes</taxon>
        <taxon>Catenulisporales</taxon>
        <taxon>Catenulisporaceae</taxon>
        <taxon>Catenulispora</taxon>
    </lineage>
</organism>
<dbReference type="HOGENOM" id="CLU_2732616_0_0_11"/>
<accession>C7Q5J7</accession>
<dbReference type="AlphaFoldDB" id="C7Q5J7"/>